<protein>
    <submittedName>
        <fullName evidence="1">Uncharacterized protein</fullName>
    </submittedName>
</protein>
<dbReference type="Proteomes" id="UP000034072">
    <property type="component" value="Unassembled WGS sequence"/>
</dbReference>
<dbReference type="AlphaFoldDB" id="A0A0G0QIJ6"/>
<gene>
    <name evidence="1" type="ORF">UT75_C0011G0001</name>
</gene>
<name>A0A0G0QIJ6_9BACT</name>
<evidence type="ECO:0000313" key="1">
    <source>
        <dbReference type="EMBL" id="KKR39973.1"/>
    </source>
</evidence>
<evidence type="ECO:0000313" key="2">
    <source>
        <dbReference type="Proteomes" id="UP000034072"/>
    </source>
</evidence>
<organism evidence="1 2">
    <name type="scientific">Candidatus Yanofskybacteria bacterium GW2011_GWE2_40_11</name>
    <dbReference type="NCBI Taxonomy" id="1619033"/>
    <lineage>
        <taxon>Bacteria</taxon>
        <taxon>Candidatus Yanofskyibacteriota</taxon>
    </lineage>
</organism>
<accession>A0A0G0QIJ6</accession>
<reference evidence="1 2" key="1">
    <citation type="journal article" date="2015" name="Nature">
        <title>rRNA introns, odd ribosomes, and small enigmatic genomes across a large radiation of phyla.</title>
        <authorList>
            <person name="Brown C.T."/>
            <person name="Hug L.A."/>
            <person name="Thomas B.C."/>
            <person name="Sharon I."/>
            <person name="Castelle C.J."/>
            <person name="Singh A."/>
            <person name="Wilkins M.J."/>
            <person name="Williams K.H."/>
            <person name="Banfield J.F."/>
        </authorList>
    </citation>
    <scope>NUCLEOTIDE SEQUENCE [LARGE SCALE GENOMIC DNA]</scope>
</reference>
<proteinExistence type="predicted"/>
<comment type="caution">
    <text evidence="1">The sequence shown here is derived from an EMBL/GenBank/DDBJ whole genome shotgun (WGS) entry which is preliminary data.</text>
</comment>
<sequence length="172" mass="19829">MCEVHKPEKRLGVDLRISNLSQEGLTSLDGRGAYIETDRGDFILSNKFFGDELVYLLTQLTTSRKINWTVDKFKNWRGWVETRYVSKYDRLNIVLSHTEGGGLNISLTFDGDERFCLTSSRLIDQLYVEVTRLSDPDNGPVYMKGIMDKEYLDMQTDIANRAIDKLRSLYNA</sequence>
<dbReference type="EMBL" id="LBXZ01000011">
    <property type="protein sequence ID" value="KKR39973.1"/>
    <property type="molecule type" value="Genomic_DNA"/>
</dbReference>